<comment type="domain">
    <text evidence="7">Contains large globular domains required for ATP hydrolysis at each terminus and a third globular domain forming a flexible hinge near the middle of the molecule. These domains are separated by coiled-coil structures.</text>
</comment>
<dbReference type="SUPFAM" id="SSF52540">
    <property type="entry name" value="P-loop containing nucleoside triphosphate hydrolases"/>
    <property type="match status" value="2"/>
</dbReference>
<feature type="coiled-coil region" evidence="7">
    <location>
        <begin position="670"/>
        <end position="718"/>
    </location>
</feature>
<comment type="caution">
    <text evidence="9">The sequence shown here is derived from an EMBL/GenBank/DDBJ whole genome shotgun (WGS) entry which is preliminary data.</text>
</comment>
<evidence type="ECO:0000256" key="6">
    <source>
        <dbReference type="ARBA" id="ARBA00023125"/>
    </source>
</evidence>
<feature type="coiled-coil region" evidence="7">
    <location>
        <begin position="811"/>
        <end position="894"/>
    </location>
</feature>
<comment type="similarity">
    <text evidence="7">Belongs to the SMC family.</text>
</comment>
<dbReference type="Gene3D" id="3.40.50.300">
    <property type="entry name" value="P-loop containing nucleotide triphosphate hydrolases"/>
    <property type="match status" value="2"/>
</dbReference>
<organism evidence="9 10">
    <name type="scientific">Micavibrio aeruginosavorus</name>
    <dbReference type="NCBI Taxonomy" id="349221"/>
    <lineage>
        <taxon>Bacteria</taxon>
        <taxon>Pseudomonadati</taxon>
        <taxon>Bdellovibrionota</taxon>
        <taxon>Bdellovibrionia</taxon>
        <taxon>Bdellovibrionales</taxon>
        <taxon>Pseudobdellovibrionaceae</taxon>
        <taxon>Micavibrio</taxon>
    </lineage>
</organism>
<dbReference type="HAMAP" id="MF_01894">
    <property type="entry name" value="Smc_prok"/>
    <property type="match status" value="1"/>
</dbReference>
<evidence type="ECO:0000256" key="5">
    <source>
        <dbReference type="ARBA" id="ARBA00023054"/>
    </source>
</evidence>
<comment type="subunit">
    <text evidence="7">Homodimer.</text>
</comment>
<dbReference type="InterPro" id="IPR027417">
    <property type="entry name" value="P-loop_NTPase"/>
</dbReference>
<dbReference type="InterPro" id="IPR003395">
    <property type="entry name" value="RecF/RecN/SMC_N"/>
</dbReference>
<keyword evidence="4 7" id="KW-0067">ATP-binding</keyword>
<name>A0A2W4ZS24_9BACT</name>
<dbReference type="SUPFAM" id="SSF75553">
    <property type="entry name" value="Smc hinge domain"/>
    <property type="match status" value="1"/>
</dbReference>
<keyword evidence="3 7" id="KW-0547">Nucleotide-binding</keyword>
<comment type="subcellular location">
    <subcellularLocation>
        <location evidence="1 7">Cytoplasm</location>
    </subcellularLocation>
</comment>
<feature type="binding site" evidence="7">
    <location>
        <begin position="33"/>
        <end position="40"/>
    </location>
    <ligand>
        <name>ATP</name>
        <dbReference type="ChEBI" id="CHEBI:30616"/>
    </ligand>
</feature>
<evidence type="ECO:0000313" key="9">
    <source>
        <dbReference type="EMBL" id="PZO85104.1"/>
    </source>
</evidence>
<dbReference type="InterPro" id="IPR011890">
    <property type="entry name" value="SMC_prok"/>
</dbReference>
<dbReference type="PANTHER" id="PTHR43977">
    <property type="entry name" value="STRUCTURAL MAINTENANCE OF CHROMOSOMES PROTEIN 3"/>
    <property type="match status" value="1"/>
</dbReference>
<dbReference type="GO" id="GO:0030261">
    <property type="term" value="P:chromosome condensation"/>
    <property type="evidence" value="ECO:0007669"/>
    <property type="project" value="InterPro"/>
</dbReference>
<protein>
    <recommendedName>
        <fullName evidence="7">Chromosome partition protein Smc</fullName>
    </recommendedName>
</protein>
<dbReference type="GO" id="GO:0005694">
    <property type="term" value="C:chromosome"/>
    <property type="evidence" value="ECO:0007669"/>
    <property type="project" value="InterPro"/>
</dbReference>
<sequence>MIQFEKIRLSGFKSFVDKTELEIGPGLTGIVGPNGCGKSNTVEALRWVMGENSAKRMRSGGGGMEDVIFNGTASRAARNFAEVSLLLNNSTRTAPPAYNDSDQIEVTRRIERDHGSVYRINGKVCRARDVQMLFADTVTGANSPALVSQGRVTAMINAKPQERRLVLEESAGVSGLYVRRHEAELRLRAADQNLQRVQDLVGSMEGRYNTLKKQTRQAQKYKNLSAQIKELETTIAYLEWRMQVDRVDHSRKQFGEAESHVATHMATVVQLTRTQNAQAEDLPALRRAEAEAAAALQAHKMELQRLEDQQQALRSQLDDAKAQLKQTTADRQHEEQMLSESQNVITRLEEEERILSESRRNEDSDLSQKQAIKAELEEKVLKLEAEYEAFMQKTAETRAARQQIEQQVNADKSRLLVAQERKEKLESDLARARSQFEDNAEVENLKVSIVSLEEETTNLRSSVEKAEQDLKDAREQLEAARAERQEAERRRSEIGSEVKALERILNSDTQSLFKPVLDDIKPDKGFEKALSRALGDTLMASRDSNAPSVWMEFGEQDIDAPALPAGARKLEPHVQAPIYLKRALSFIAVVDTNVQGEQAAPTLKPGQSIVSLEGAYWRWDGLHIKANASDRHAIQMQQRNRLEDLQKEQPDVEARYAAAAETAQSNDARQRQMQQELDTLRSDLRRKDQELSGKQSTLNRLTEQRSGLFAEIAKIEETLKLTDEDIATYGASVEKHQGELTAYNEDMMAAHAAEVEQLRATLIEARDGLNYAVRNLDQLQQEQGRRRARMHVIADERNHHTNRSIRSRERLKDLQTREASLSERVTELSAQPDTLDGTRDTLMTKLSAHDKLRDTAAENLAKVEGELADTTRALKEAENSLTEAREARAHAQALVSAGQEQLEHIVTAIVEQFECQPAELKEHATAASFTEEGPLPTLEPLKSQKEKFVRERDQIGPVNLQAEEEATDLETELGTIFRERDDLIQAIEELREGINKLNKEARERLTAAFDVVNGHFVKLFGKLFNGGAAYLKLIESDDPLQSGLEIYAQPPGKTLQSLSLLSGGEQTLTSIALIFAMFLTTPSPICVLDEIDAPLDDANVDRVCNLLDDIVQNGQTRFLIITHHRLTMARMHRLYGVTMSERGVSQLVSVDLNKQMDFLEAAE</sequence>
<evidence type="ECO:0000256" key="7">
    <source>
        <dbReference type="HAMAP-Rule" id="MF_01894"/>
    </source>
</evidence>
<dbReference type="InterPro" id="IPR036277">
    <property type="entry name" value="SMC_hinge_sf"/>
</dbReference>
<dbReference type="NCBIfam" id="TIGR02168">
    <property type="entry name" value="SMC_prok_B"/>
    <property type="match status" value="1"/>
</dbReference>
<dbReference type="GO" id="GO:0007062">
    <property type="term" value="P:sister chromatid cohesion"/>
    <property type="evidence" value="ECO:0007669"/>
    <property type="project" value="InterPro"/>
</dbReference>
<dbReference type="Gene3D" id="1.10.287.1490">
    <property type="match status" value="1"/>
</dbReference>
<feature type="coiled-coil region" evidence="7">
    <location>
        <begin position="980"/>
        <end position="1007"/>
    </location>
</feature>
<evidence type="ECO:0000256" key="3">
    <source>
        <dbReference type="ARBA" id="ARBA00022741"/>
    </source>
</evidence>
<dbReference type="GO" id="GO:0007059">
    <property type="term" value="P:chromosome segregation"/>
    <property type="evidence" value="ECO:0007669"/>
    <property type="project" value="UniProtKB-UniRule"/>
</dbReference>
<dbReference type="Proteomes" id="UP000249557">
    <property type="component" value="Unassembled WGS sequence"/>
</dbReference>
<evidence type="ECO:0000256" key="1">
    <source>
        <dbReference type="ARBA" id="ARBA00004496"/>
    </source>
</evidence>
<evidence type="ECO:0000313" key="10">
    <source>
        <dbReference type="Proteomes" id="UP000249557"/>
    </source>
</evidence>
<dbReference type="GO" id="GO:0006260">
    <property type="term" value="P:DNA replication"/>
    <property type="evidence" value="ECO:0007669"/>
    <property type="project" value="UniProtKB-UniRule"/>
</dbReference>
<proteinExistence type="inferred from homology"/>
<dbReference type="InterPro" id="IPR024704">
    <property type="entry name" value="SMC"/>
</dbReference>
<evidence type="ECO:0000256" key="2">
    <source>
        <dbReference type="ARBA" id="ARBA00022490"/>
    </source>
</evidence>
<dbReference type="GO" id="GO:0005737">
    <property type="term" value="C:cytoplasm"/>
    <property type="evidence" value="ECO:0007669"/>
    <property type="project" value="UniProtKB-SubCell"/>
</dbReference>
<gene>
    <name evidence="7 9" type="primary">smc</name>
    <name evidence="9" type="ORF">DI626_07660</name>
</gene>
<accession>A0A2W4ZS24</accession>
<feature type="domain" description="RecF/RecN/SMC N-terminal" evidence="8">
    <location>
        <begin position="5"/>
        <end position="1145"/>
    </location>
</feature>
<dbReference type="EMBL" id="QFNK01000153">
    <property type="protein sequence ID" value="PZO85104.1"/>
    <property type="molecule type" value="Genomic_DNA"/>
</dbReference>
<evidence type="ECO:0000259" key="8">
    <source>
        <dbReference type="Pfam" id="PF02463"/>
    </source>
</evidence>
<reference evidence="9 10" key="1">
    <citation type="submission" date="2017-08" db="EMBL/GenBank/DDBJ databases">
        <title>Infants hospitalized years apart are colonized by the same room-sourced microbial strains.</title>
        <authorList>
            <person name="Brooks B."/>
            <person name="Olm M.R."/>
            <person name="Firek B.A."/>
            <person name="Baker R."/>
            <person name="Thomas B.C."/>
            <person name="Morowitz M.J."/>
            <person name="Banfield J.F."/>
        </authorList>
    </citation>
    <scope>NUCLEOTIDE SEQUENCE [LARGE SCALE GENOMIC DNA]</scope>
    <source>
        <strain evidence="9">S2_018_000_R2_104</strain>
    </source>
</reference>
<keyword evidence="2 7" id="KW-0963">Cytoplasm</keyword>
<keyword evidence="5 7" id="KW-0175">Coiled coil</keyword>
<dbReference type="FunFam" id="3.40.50.300:FF:000901">
    <property type="entry name" value="Chromosome partition protein Smc"/>
    <property type="match status" value="1"/>
</dbReference>
<comment type="function">
    <text evidence="7">Required for chromosome condensation and partitioning.</text>
</comment>
<dbReference type="AlphaFoldDB" id="A0A2W4ZS24"/>
<dbReference type="GO" id="GO:0003677">
    <property type="term" value="F:DNA binding"/>
    <property type="evidence" value="ECO:0007669"/>
    <property type="project" value="UniProtKB-UniRule"/>
</dbReference>
<evidence type="ECO:0000256" key="4">
    <source>
        <dbReference type="ARBA" id="ARBA00022840"/>
    </source>
</evidence>
<dbReference type="GO" id="GO:0005524">
    <property type="term" value="F:ATP binding"/>
    <property type="evidence" value="ECO:0007669"/>
    <property type="project" value="UniProtKB-UniRule"/>
</dbReference>
<feature type="coiled-coil region" evidence="7">
    <location>
        <begin position="289"/>
        <end position="504"/>
    </location>
</feature>
<feature type="coiled-coil region" evidence="7">
    <location>
        <begin position="180"/>
        <end position="241"/>
    </location>
</feature>
<dbReference type="PIRSF" id="PIRSF005719">
    <property type="entry name" value="SMC"/>
    <property type="match status" value="1"/>
</dbReference>
<dbReference type="GO" id="GO:0016887">
    <property type="term" value="F:ATP hydrolysis activity"/>
    <property type="evidence" value="ECO:0007669"/>
    <property type="project" value="InterPro"/>
</dbReference>
<dbReference type="Pfam" id="PF02463">
    <property type="entry name" value="SMC_N"/>
    <property type="match status" value="1"/>
</dbReference>
<keyword evidence="6 7" id="KW-0238">DNA-binding</keyword>